<feature type="region of interest" description="Disordered" evidence="1">
    <location>
        <begin position="388"/>
        <end position="480"/>
    </location>
</feature>
<feature type="compositionally biased region" description="Basic and acidic residues" evidence="1">
    <location>
        <begin position="438"/>
        <end position="447"/>
    </location>
</feature>
<comment type="caution">
    <text evidence="2">The sequence shown here is derived from an EMBL/GenBank/DDBJ whole genome shotgun (WGS) entry which is preliminary data.</text>
</comment>
<evidence type="ECO:0000313" key="2">
    <source>
        <dbReference type="EMBL" id="GHJ88184.1"/>
    </source>
</evidence>
<gene>
    <name evidence="2" type="ORF">NliqN6_4586</name>
</gene>
<proteinExistence type="predicted"/>
<accession>A0A8H3TW66</accession>
<dbReference type="OrthoDB" id="2593680at2759"/>
<dbReference type="Proteomes" id="UP000620104">
    <property type="component" value="Unassembled WGS sequence"/>
</dbReference>
<protein>
    <submittedName>
        <fullName evidence="2">Uncharacterized protein</fullName>
    </submittedName>
</protein>
<name>A0A8H3TW66_9TREE</name>
<sequence>MPQIEFQPPLATTTTVHLPPRGVFGSATDPRVTLSFIARPVDGLAEDDVVEIWTDGGTSGSWRAVRFERKCEDETMVARISVDMAEASFGFTYRLTHASGDVTWLGDMGGNGKIELMSPEGGDALWNGEDWLKLDNEWTGFGVQLDDSGLASGVEIGQKANLSFAYLHPCASTAPFATFHPTIPGSTSGSAFGLLATMGSTLDSTAASLTTTSQSTETMSSTGPPAAYASYCGLGFSGGEQERTKAFRSLLGLAHHGLQYVPCTGTAQGKKVHAVGLLASIGGSGKPNRLITYLAGGSNGEWDLSGIVSKENGVALWDSESRHAQVAGTTLRMTSDSSAVHTLQIVDLFDLSDDGTILLGIIDDTNSQWTFSAKRTETERIPIDEVVSSPMQQGKALGETSDSGETIESSGVPSSMDFTSDADNETLGTSVDDVDEETTGKVAKEGVEVSDAPSAEVTEGGTEAAPSEPEQLPTNIPTAPPAPKKSILRFFWITLSFLNSLWWGTLSWFRQWFNRKPAATITEEDSPEEAEQAPLIQEVEPANYASTNMQPDVAKPDETIEDSAETPVQNSTGSTAESEIETIRVSETRTIVFPAQITAVVSRDVLLLTNTPLARLAGEIKNAKADEWRSLGFVQEDVAPTSEMKMIRLPVPTGAEVRIRLA</sequence>
<reference evidence="2" key="1">
    <citation type="submission" date="2020-07" db="EMBL/GenBank/DDBJ databases">
        <title>Draft Genome Sequence of a Deep-Sea Yeast, Naganishia (Cryptococcus) liquefaciens strain N6.</title>
        <authorList>
            <person name="Han Y.W."/>
            <person name="Kajitani R."/>
            <person name="Morimoto H."/>
            <person name="Parhat M."/>
            <person name="Tsubouchi H."/>
            <person name="Bakenova O."/>
            <person name="Ogata M."/>
            <person name="Argunhan B."/>
            <person name="Aoki R."/>
            <person name="Kajiwara S."/>
            <person name="Itoh T."/>
            <person name="Iwasaki H."/>
        </authorList>
    </citation>
    <scope>NUCLEOTIDE SEQUENCE</scope>
    <source>
        <strain evidence="2">N6</strain>
    </source>
</reference>
<organism evidence="2 3">
    <name type="scientific">Naganishia liquefaciens</name>
    <dbReference type="NCBI Taxonomy" id="104408"/>
    <lineage>
        <taxon>Eukaryota</taxon>
        <taxon>Fungi</taxon>
        <taxon>Dikarya</taxon>
        <taxon>Basidiomycota</taxon>
        <taxon>Agaricomycotina</taxon>
        <taxon>Tremellomycetes</taxon>
        <taxon>Filobasidiales</taxon>
        <taxon>Filobasidiaceae</taxon>
        <taxon>Naganishia</taxon>
    </lineage>
</organism>
<feature type="compositionally biased region" description="Polar residues" evidence="1">
    <location>
        <begin position="400"/>
        <end position="418"/>
    </location>
</feature>
<keyword evidence="3" id="KW-1185">Reference proteome</keyword>
<dbReference type="EMBL" id="BLZA01000030">
    <property type="protein sequence ID" value="GHJ88184.1"/>
    <property type="molecule type" value="Genomic_DNA"/>
</dbReference>
<feature type="compositionally biased region" description="Polar residues" evidence="1">
    <location>
        <begin position="566"/>
        <end position="577"/>
    </location>
</feature>
<evidence type="ECO:0000313" key="3">
    <source>
        <dbReference type="Proteomes" id="UP000620104"/>
    </source>
</evidence>
<feature type="region of interest" description="Disordered" evidence="1">
    <location>
        <begin position="559"/>
        <end position="579"/>
    </location>
</feature>
<dbReference type="AlphaFoldDB" id="A0A8H3TW66"/>
<evidence type="ECO:0000256" key="1">
    <source>
        <dbReference type="SAM" id="MobiDB-lite"/>
    </source>
</evidence>